<reference evidence="5" key="1">
    <citation type="journal article" date="2020" name="Stud. Mycol.">
        <title>101 Dothideomycetes genomes: a test case for predicting lifestyles and emergence of pathogens.</title>
        <authorList>
            <person name="Haridas S."/>
            <person name="Albert R."/>
            <person name="Binder M."/>
            <person name="Bloem J."/>
            <person name="Labutti K."/>
            <person name="Salamov A."/>
            <person name="Andreopoulos B."/>
            <person name="Baker S."/>
            <person name="Barry K."/>
            <person name="Bills G."/>
            <person name="Bluhm B."/>
            <person name="Cannon C."/>
            <person name="Castanera R."/>
            <person name="Culley D."/>
            <person name="Daum C."/>
            <person name="Ezra D."/>
            <person name="Gonzalez J."/>
            <person name="Henrissat B."/>
            <person name="Kuo A."/>
            <person name="Liang C."/>
            <person name="Lipzen A."/>
            <person name="Lutzoni F."/>
            <person name="Magnuson J."/>
            <person name="Mondo S."/>
            <person name="Nolan M."/>
            <person name="Ohm R."/>
            <person name="Pangilinan J."/>
            <person name="Park H.-J."/>
            <person name="Ramirez L."/>
            <person name="Alfaro M."/>
            <person name="Sun H."/>
            <person name="Tritt A."/>
            <person name="Yoshinaga Y."/>
            <person name="Zwiers L.-H."/>
            <person name="Turgeon B."/>
            <person name="Goodwin S."/>
            <person name="Spatafora J."/>
            <person name="Crous P."/>
            <person name="Grigoriev I."/>
        </authorList>
    </citation>
    <scope>NUCLEOTIDE SEQUENCE</scope>
    <source>
        <strain evidence="5">CBS 161.51</strain>
    </source>
</reference>
<evidence type="ECO:0000313" key="5">
    <source>
        <dbReference type="EMBL" id="KAF1944335.1"/>
    </source>
</evidence>
<keyword evidence="6" id="KW-1185">Reference proteome</keyword>
<dbReference type="Pfam" id="PF26140">
    <property type="entry name" value="HEAT_URB1"/>
    <property type="match status" value="1"/>
</dbReference>
<evidence type="ECO:0000313" key="6">
    <source>
        <dbReference type="Proteomes" id="UP000800038"/>
    </source>
</evidence>
<feature type="compositionally biased region" description="Acidic residues" evidence="1">
    <location>
        <begin position="371"/>
        <end position="380"/>
    </location>
</feature>
<evidence type="ECO:0000256" key="1">
    <source>
        <dbReference type="SAM" id="MobiDB-lite"/>
    </source>
</evidence>
<dbReference type="GO" id="GO:0005730">
    <property type="term" value="C:nucleolus"/>
    <property type="evidence" value="ECO:0007669"/>
    <property type="project" value="TreeGrafter"/>
</dbReference>
<dbReference type="InterPro" id="IPR032436">
    <property type="entry name" value="URB1_C"/>
</dbReference>
<dbReference type="Pfam" id="PF11707">
    <property type="entry name" value="Npa1"/>
    <property type="match status" value="1"/>
</dbReference>
<dbReference type="Proteomes" id="UP000800038">
    <property type="component" value="Unassembled WGS sequence"/>
</dbReference>
<dbReference type="EMBL" id="ML976017">
    <property type="protein sequence ID" value="KAF1944335.1"/>
    <property type="molecule type" value="Genomic_DNA"/>
</dbReference>
<protein>
    <recommendedName>
        <fullName evidence="7">Ribosome biogenesis protein Urb1</fullName>
    </recommendedName>
</protein>
<evidence type="ECO:0000259" key="2">
    <source>
        <dbReference type="Pfam" id="PF11707"/>
    </source>
</evidence>
<dbReference type="AlphaFoldDB" id="A0A6A5SUK5"/>
<feature type="domain" description="URB1 N-terminal" evidence="2">
    <location>
        <begin position="113"/>
        <end position="460"/>
    </location>
</feature>
<feature type="domain" description="URB1 C-terminal" evidence="3">
    <location>
        <begin position="919"/>
        <end position="1129"/>
    </location>
</feature>
<feature type="domain" description="URB1 central HEAT repeat" evidence="4">
    <location>
        <begin position="649"/>
        <end position="838"/>
    </location>
</feature>
<dbReference type="Pfam" id="PF16201">
    <property type="entry name" value="NopRA1"/>
    <property type="match status" value="1"/>
</dbReference>
<name>A0A6A5SUK5_9PLEO</name>
<evidence type="ECO:0000259" key="3">
    <source>
        <dbReference type="Pfam" id="PF16201"/>
    </source>
</evidence>
<evidence type="ECO:0000259" key="4">
    <source>
        <dbReference type="Pfam" id="PF26140"/>
    </source>
</evidence>
<evidence type="ECO:0008006" key="7">
    <source>
        <dbReference type="Google" id="ProtNLM"/>
    </source>
</evidence>
<dbReference type="PANTHER" id="PTHR13500">
    <property type="entry name" value="NUCLEOLAR PRERIBOSOMAL-ASSOCIATED PROTEIN 1"/>
    <property type="match status" value="1"/>
</dbReference>
<dbReference type="InterPro" id="IPR039844">
    <property type="entry name" value="URB1"/>
</dbReference>
<dbReference type="GO" id="GO:0000466">
    <property type="term" value="P:maturation of 5.8S rRNA from tricistronic rRNA transcript (SSU-rRNA, 5.8S rRNA, LSU-rRNA)"/>
    <property type="evidence" value="ECO:0007669"/>
    <property type="project" value="TreeGrafter"/>
</dbReference>
<feature type="region of interest" description="Disordered" evidence="1">
    <location>
        <begin position="1"/>
        <end position="42"/>
    </location>
</feature>
<dbReference type="InterPro" id="IPR016024">
    <property type="entry name" value="ARM-type_fold"/>
</dbReference>
<organism evidence="5 6">
    <name type="scientific">Clathrospora elynae</name>
    <dbReference type="NCBI Taxonomy" id="706981"/>
    <lineage>
        <taxon>Eukaryota</taxon>
        <taxon>Fungi</taxon>
        <taxon>Dikarya</taxon>
        <taxon>Ascomycota</taxon>
        <taxon>Pezizomycotina</taxon>
        <taxon>Dothideomycetes</taxon>
        <taxon>Pleosporomycetidae</taxon>
        <taxon>Pleosporales</taxon>
        <taxon>Diademaceae</taxon>
        <taxon>Clathrospora</taxon>
    </lineage>
</organism>
<proteinExistence type="predicted"/>
<dbReference type="SUPFAM" id="SSF48371">
    <property type="entry name" value="ARM repeat"/>
    <property type="match status" value="1"/>
</dbReference>
<dbReference type="OrthoDB" id="72892at2759"/>
<sequence>MGKRTAFEANTKSSHERDSKRQRFDDSHERNSPRPNGTAEEVTNARDLQNALFFDQSSQSDFRTGLNVFKRFLDSILYSTEELDLPRKRAILREYLDTQKGRERDEKDDAFLQNLTQGWDHAVETNHIAVISQVTAVLALLFKVLATHGELLEYGTLLAKTLVQPSIARRFVRSTSAAPKEENVIAPALRLLTELTRFNEGGHARAVYAKRDFTLEPKILGRNISLGREQSAEDHVKKPSIRTTAIRYLLTHLRYQDERAKSEILSNTNVVRAVFDHIRSDPPFLIYEILDVFRSHVFQDKTIARHTKSRILNGKALARIASLYSYEVAEGSLSEGQKAPDVLAHDFLRLVCTDPAYGVMLPTQGFYPSTFDEDDGEQDDGADHGNDLGIESVENDSKTSKVRNIILSEFTQSQRPYANTLHQELVIDIFRACPELVADYFIKRRDFSYDPKLTSTWIGYSAFLYQTIQLPVPKYFGAKKNYRNQPPPVSVLMHSILPQPLNQQVLTKCLNHNSDLIQLFAIRVLIVALQKLQRVVQELNSASVVRTSKYWEQAAKRLVTEVSRRCPPIRTVFLALKKPGLKNMKRESITRLLRLYYEVTPQVALQEKFDVSLPLCSALVEADKPTATPEDKVFRIMELEHWIQMAKLSPAMRWWQKQKTLQHSPFVTLLKLLVTSKDNEMYAGIKALLSDILYDQEMLQTKTSPDSLDALIASLGAMSGSTTPSAEVLEFLDDCCARFTKVPIKYFDDLDAFCARSSQSVVDLGPFSPLLMTLVEQWPFKGGENATSSIADPLAQWLSRLLYLLKLIGEDETMLSHVRDALVESANTTYKEVLKDAFLWKMGKERAKEALKLATGADFSGSERSTTSPVPLEEPEQSAKAKPGVDLEMPPAEDEKHTGLTRWRKKELGEAIDDGDVGDLVLCLCSEHTEIRIQAIHSIRQLMATIHSSGRNDVGKGDAPEEHPSNNMDFDLQQLYLLLGELLESVDSTGSEAFPYVGGVLAARCTSILADPTLSLFSTVNRFLTASPVWDVSSLLRFFWHRIVASQPDDDGTYHKEVDWYFDYLMDCLRTPADMELFRRSNIFEQLLSHYGSRSCSVSAKDKIVKLLLRATHVGGSTTLITRCGLITWIQMMLDSHDSRHRVLRTLASRVYETCDQEKVATWSSGTIGETVASLTKV</sequence>
<dbReference type="PANTHER" id="PTHR13500:SF0">
    <property type="entry name" value="NUCLEOLAR PRE-RIBOSOMAL-ASSOCIATED PROTEIN 1"/>
    <property type="match status" value="1"/>
</dbReference>
<dbReference type="GO" id="GO:0000463">
    <property type="term" value="P:maturation of LSU-rRNA from tricistronic rRNA transcript (SSU-rRNA, 5.8S rRNA, LSU-rRNA)"/>
    <property type="evidence" value="ECO:0007669"/>
    <property type="project" value="TreeGrafter"/>
</dbReference>
<feature type="region of interest" description="Disordered" evidence="1">
    <location>
        <begin position="858"/>
        <end position="899"/>
    </location>
</feature>
<dbReference type="InterPro" id="IPR059018">
    <property type="entry name" value="HEAT_URB1"/>
</dbReference>
<feature type="compositionally biased region" description="Basic and acidic residues" evidence="1">
    <location>
        <begin position="13"/>
        <end position="32"/>
    </location>
</feature>
<gene>
    <name evidence="5" type="ORF">EJ02DRAFT_398473</name>
</gene>
<dbReference type="InterPro" id="IPR021714">
    <property type="entry name" value="URB1_N"/>
</dbReference>
<accession>A0A6A5SUK5</accession>
<feature type="region of interest" description="Disordered" evidence="1">
    <location>
        <begin position="370"/>
        <end position="393"/>
    </location>
</feature>